<sequence>MVLAQCYRGICAECWVKWFWLSVKGGSVLSVGGICAECWVKWFWLSVKGGSVLSVGGICAECWVKWFWFSVKGGSMLSVGGIYAECWVKWFWFSVKGGSVLSVGRNGSGSVLKGKLPSVNEEMCSVHPSCPFLASSLTPAVPVIGGVLFLFVLGTLLRTSFSDPGVLPRATPDEAADLERQIGTLWPPLSVTRQVAPTVTTASDSVTSLVTPTVTTASDSLCCVCAGAMVLCVSPLCSPLDEEAVRRLASRVWDPGLLRYGRGGYQALLLSRATFFTQVGGCNTRCRFPAPVSSDAPAKAEPARLRYGPRSVSAKWGTGSQHPEDLQVLRNKAGVCRGDSVGVSGRGSKTPSFAYQNSASVEAVQV</sequence>
<proteinExistence type="predicted"/>
<protein>
    <submittedName>
        <fullName evidence="1">Uncharacterized protein</fullName>
    </submittedName>
</protein>
<gene>
    <name evidence="1" type="ORF">JZ751_011554</name>
</gene>
<dbReference type="EMBL" id="JAFBMS010001973">
    <property type="protein sequence ID" value="KAG9328659.1"/>
    <property type="molecule type" value="Genomic_DNA"/>
</dbReference>
<evidence type="ECO:0000313" key="1">
    <source>
        <dbReference type="EMBL" id="KAG9328659.1"/>
    </source>
</evidence>
<keyword evidence="2" id="KW-1185">Reference proteome</keyword>
<accession>A0A8T2MJW3</accession>
<dbReference type="Proteomes" id="UP000824540">
    <property type="component" value="Unassembled WGS sequence"/>
</dbReference>
<evidence type="ECO:0000313" key="2">
    <source>
        <dbReference type="Proteomes" id="UP000824540"/>
    </source>
</evidence>
<organism evidence="1 2">
    <name type="scientific">Albula glossodonta</name>
    <name type="common">roundjaw bonefish</name>
    <dbReference type="NCBI Taxonomy" id="121402"/>
    <lineage>
        <taxon>Eukaryota</taxon>
        <taxon>Metazoa</taxon>
        <taxon>Chordata</taxon>
        <taxon>Craniata</taxon>
        <taxon>Vertebrata</taxon>
        <taxon>Euteleostomi</taxon>
        <taxon>Actinopterygii</taxon>
        <taxon>Neopterygii</taxon>
        <taxon>Teleostei</taxon>
        <taxon>Albuliformes</taxon>
        <taxon>Albulidae</taxon>
        <taxon>Albula</taxon>
    </lineage>
</organism>
<dbReference type="AlphaFoldDB" id="A0A8T2MJW3"/>
<name>A0A8T2MJW3_9TELE</name>
<comment type="caution">
    <text evidence="1">The sequence shown here is derived from an EMBL/GenBank/DDBJ whole genome shotgun (WGS) entry which is preliminary data.</text>
</comment>
<reference evidence="1" key="1">
    <citation type="thesis" date="2021" institute="BYU ScholarsArchive" country="Provo, UT, USA">
        <title>Applications of and Algorithms for Genome Assembly and Genomic Analyses with an Emphasis on Marine Teleosts.</title>
        <authorList>
            <person name="Pickett B.D."/>
        </authorList>
    </citation>
    <scope>NUCLEOTIDE SEQUENCE</scope>
    <source>
        <strain evidence="1">HI-2016</strain>
    </source>
</reference>